<protein>
    <submittedName>
        <fullName evidence="3">Multifunctional thiamine-phosphate pyrophosphorylase/synthase/phosphomethylpyrimidine kinase</fullName>
        <ecNumber evidence="3">2.7.4.7</ecNumber>
        <ecNumber evidence="3">3.5.99.2</ecNumber>
    </submittedName>
</protein>
<dbReference type="Proteomes" id="UP000254467">
    <property type="component" value="Unassembled WGS sequence"/>
</dbReference>
<reference evidence="3 4" key="1">
    <citation type="submission" date="2018-06" db="EMBL/GenBank/DDBJ databases">
        <authorList>
            <consortium name="Pathogen Informatics"/>
            <person name="Doyle S."/>
        </authorList>
    </citation>
    <scope>NUCLEOTIDE SEQUENCE [LARGE SCALE GENOMIC DNA]</scope>
    <source>
        <strain evidence="3 4">NCTC11862</strain>
    </source>
</reference>
<feature type="domain" description="Thiaminase-2/PQQC" evidence="2">
    <location>
        <begin position="73"/>
        <end position="181"/>
    </location>
</feature>
<accession>A0A376CMU8</accession>
<keyword evidence="3" id="KW-0808">Transferase</keyword>
<dbReference type="PANTHER" id="PTHR43198:SF2">
    <property type="entry name" value="SI:CH1073-67J19.1-RELATED"/>
    <property type="match status" value="1"/>
</dbReference>
<gene>
    <name evidence="3" type="primary">tenA</name>
    <name evidence="3" type="ORF">NCTC11862_01621</name>
</gene>
<evidence type="ECO:0000256" key="1">
    <source>
        <dbReference type="ARBA" id="ARBA00004948"/>
    </source>
</evidence>
<dbReference type="EMBL" id="UFXQ01000001">
    <property type="protein sequence ID" value="STC69821.1"/>
    <property type="molecule type" value="Genomic_DNA"/>
</dbReference>
<dbReference type="SUPFAM" id="SSF48613">
    <property type="entry name" value="Heme oxygenase-like"/>
    <property type="match status" value="1"/>
</dbReference>
<dbReference type="AlphaFoldDB" id="A0A376CMU8"/>
<keyword evidence="3" id="KW-0378">Hydrolase</keyword>
<dbReference type="GO" id="GO:0050334">
    <property type="term" value="F:thiaminase activity"/>
    <property type="evidence" value="ECO:0007669"/>
    <property type="project" value="UniProtKB-EC"/>
</dbReference>
<comment type="pathway">
    <text evidence="1">Cofactor biosynthesis; thiamine diphosphate biosynthesis.</text>
</comment>
<feature type="domain" description="Thiaminase-2/PQQC" evidence="2">
    <location>
        <begin position="8"/>
        <end position="52"/>
    </location>
</feature>
<organism evidence="3 4">
    <name type="scientific">Corynebacterium pilosum</name>
    <dbReference type="NCBI Taxonomy" id="35756"/>
    <lineage>
        <taxon>Bacteria</taxon>
        <taxon>Bacillati</taxon>
        <taxon>Actinomycetota</taxon>
        <taxon>Actinomycetes</taxon>
        <taxon>Mycobacteriales</taxon>
        <taxon>Corynebacteriaceae</taxon>
        <taxon>Corynebacterium</taxon>
    </lineage>
</organism>
<dbReference type="STRING" id="35756.GCA_001044155_02078"/>
<dbReference type="Gene3D" id="1.20.910.10">
    <property type="entry name" value="Heme oxygenase-like"/>
    <property type="match status" value="1"/>
</dbReference>
<dbReference type="EC" id="2.7.4.7" evidence="3"/>
<evidence type="ECO:0000313" key="3">
    <source>
        <dbReference type="EMBL" id="STC69821.1"/>
    </source>
</evidence>
<dbReference type="GO" id="GO:0005829">
    <property type="term" value="C:cytosol"/>
    <property type="evidence" value="ECO:0007669"/>
    <property type="project" value="TreeGrafter"/>
</dbReference>
<evidence type="ECO:0000313" key="4">
    <source>
        <dbReference type="Proteomes" id="UP000254467"/>
    </source>
</evidence>
<dbReference type="EC" id="3.5.99.2" evidence="3"/>
<evidence type="ECO:0000259" key="2">
    <source>
        <dbReference type="Pfam" id="PF03070"/>
    </source>
</evidence>
<dbReference type="PANTHER" id="PTHR43198">
    <property type="entry name" value="BIFUNCTIONAL TH2 PROTEIN"/>
    <property type="match status" value="1"/>
</dbReference>
<name>A0A376CMU8_9CORY</name>
<dbReference type="CDD" id="cd19365">
    <property type="entry name" value="TenA_C-like"/>
    <property type="match status" value="1"/>
</dbReference>
<keyword evidence="4" id="KW-1185">Reference proteome</keyword>
<dbReference type="GO" id="GO:0008972">
    <property type="term" value="F:phosphomethylpyrimidine kinase activity"/>
    <property type="evidence" value="ECO:0007669"/>
    <property type="project" value="UniProtKB-EC"/>
</dbReference>
<keyword evidence="3" id="KW-0418">Kinase</keyword>
<dbReference type="Pfam" id="PF03070">
    <property type="entry name" value="TENA_THI-4"/>
    <property type="match status" value="2"/>
</dbReference>
<dbReference type="InterPro" id="IPR004305">
    <property type="entry name" value="Thiaminase-2/PQQC"/>
</dbReference>
<proteinExistence type="predicted"/>
<dbReference type="InterPro" id="IPR050967">
    <property type="entry name" value="Thiamine_Salvage_TenA"/>
</dbReference>
<dbReference type="InterPro" id="IPR016084">
    <property type="entry name" value="Haem_Oase-like_multi-hlx"/>
</dbReference>
<sequence>MTDILALPFIRDLADGTLPAEDFRFYLGQDAPYLVRYAAALTALGGAWAEDARGAIADEQLMQRTWLADEPPAQPSTVTQAYTDFLLASVHSQPAAVGQAAVLPCYWLYAEVGVRLAEANHPDHPYHGWLATYAGDDFTEATTAALHRVEATLAADPSLADEAARACRIASRYELDFFAQADRAWTATPDERAAHER</sequence>